<organism evidence="1 2">
    <name type="scientific">Popillia japonica</name>
    <name type="common">Japanese beetle</name>
    <dbReference type="NCBI Taxonomy" id="7064"/>
    <lineage>
        <taxon>Eukaryota</taxon>
        <taxon>Metazoa</taxon>
        <taxon>Ecdysozoa</taxon>
        <taxon>Arthropoda</taxon>
        <taxon>Hexapoda</taxon>
        <taxon>Insecta</taxon>
        <taxon>Pterygota</taxon>
        <taxon>Neoptera</taxon>
        <taxon>Endopterygota</taxon>
        <taxon>Coleoptera</taxon>
        <taxon>Polyphaga</taxon>
        <taxon>Scarabaeiformia</taxon>
        <taxon>Scarabaeidae</taxon>
        <taxon>Rutelinae</taxon>
        <taxon>Popillia</taxon>
    </lineage>
</organism>
<evidence type="ECO:0000313" key="1">
    <source>
        <dbReference type="EMBL" id="KAK9685859.1"/>
    </source>
</evidence>
<evidence type="ECO:0000313" key="2">
    <source>
        <dbReference type="Proteomes" id="UP001458880"/>
    </source>
</evidence>
<name>A0AAW1I9W8_POPJA</name>
<reference evidence="1 2" key="1">
    <citation type="journal article" date="2024" name="BMC Genomics">
        <title>De novo assembly and annotation of Popillia japonica's genome with initial clues to its potential as an invasive pest.</title>
        <authorList>
            <person name="Cucini C."/>
            <person name="Boschi S."/>
            <person name="Funari R."/>
            <person name="Cardaioli E."/>
            <person name="Iannotti N."/>
            <person name="Marturano G."/>
            <person name="Paoli F."/>
            <person name="Bruttini M."/>
            <person name="Carapelli A."/>
            <person name="Frati F."/>
            <person name="Nardi F."/>
        </authorList>
    </citation>
    <scope>NUCLEOTIDE SEQUENCE [LARGE SCALE GENOMIC DNA]</scope>
    <source>
        <strain evidence="1">DMR45628</strain>
    </source>
</reference>
<dbReference type="EMBL" id="JASPKY010000743">
    <property type="protein sequence ID" value="KAK9685859.1"/>
    <property type="molecule type" value="Genomic_DNA"/>
</dbReference>
<dbReference type="Proteomes" id="UP001458880">
    <property type="component" value="Unassembled WGS sequence"/>
</dbReference>
<sequence length="78" mass="8523">MDIVFPWYFRQQGLYIVLKNLDFLGTNLTSGRAEKQTSGGGDRGWHILVMPRGLAAGGVDSNGDILFSTGESPNNLNH</sequence>
<keyword evidence="2" id="KW-1185">Reference proteome</keyword>
<dbReference type="AlphaFoldDB" id="A0AAW1I9W8"/>
<protein>
    <submittedName>
        <fullName evidence="1">Uncharacterized protein</fullName>
    </submittedName>
</protein>
<comment type="caution">
    <text evidence="1">The sequence shown here is derived from an EMBL/GenBank/DDBJ whole genome shotgun (WGS) entry which is preliminary data.</text>
</comment>
<accession>A0AAW1I9W8</accession>
<gene>
    <name evidence="1" type="ORF">QE152_g37619</name>
</gene>
<proteinExistence type="predicted"/>